<feature type="domain" description="GerMN" evidence="2">
    <location>
        <begin position="250"/>
        <end position="339"/>
    </location>
</feature>
<dbReference type="SMART" id="SM00909">
    <property type="entry name" value="Germane"/>
    <property type="match status" value="2"/>
</dbReference>
<protein>
    <submittedName>
        <fullName evidence="3">Spore germination protein</fullName>
    </submittedName>
</protein>
<keyword evidence="1" id="KW-0732">Signal</keyword>
<evidence type="ECO:0000256" key="1">
    <source>
        <dbReference type="SAM" id="SignalP"/>
    </source>
</evidence>
<reference evidence="3 4" key="1">
    <citation type="submission" date="2014-04" db="EMBL/GenBank/DDBJ databases">
        <title>Draft genome sequence of Bacillus azotoformans MEV2011, a (co-) denitrifying strain unable to grow in the presence of oxygen.</title>
        <authorList>
            <person name="Nielsen M."/>
            <person name="Schreiber L."/>
            <person name="Finster K."/>
            <person name="Schramm A."/>
        </authorList>
    </citation>
    <scope>NUCLEOTIDE SEQUENCE [LARGE SCALE GENOMIC DNA]</scope>
    <source>
        <strain evidence="3 4">MEV2011</strain>
    </source>
</reference>
<evidence type="ECO:0000313" key="4">
    <source>
        <dbReference type="Proteomes" id="UP000027936"/>
    </source>
</evidence>
<comment type="caution">
    <text evidence="3">The sequence shown here is derived from an EMBL/GenBank/DDBJ whole genome shotgun (WGS) entry which is preliminary data.</text>
</comment>
<dbReference type="Proteomes" id="UP000027936">
    <property type="component" value="Unassembled WGS sequence"/>
</dbReference>
<dbReference type="AlphaFoldDB" id="A0A072NRJ9"/>
<gene>
    <name evidence="3" type="ORF">M670_01290</name>
</gene>
<dbReference type="Pfam" id="PF10646">
    <property type="entry name" value="Germane"/>
    <property type="match status" value="2"/>
</dbReference>
<feature type="signal peptide" evidence="1">
    <location>
        <begin position="1"/>
        <end position="26"/>
    </location>
</feature>
<organism evidence="3 4">
    <name type="scientific">Schinkia azotoformans MEV2011</name>
    <dbReference type="NCBI Taxonomy" id="1348973"/>
    <lineage>
        <taxon>Bacteria</taxon>
        <taxon>Bacillati</taxon>
        <taxon>Bacillota</taxon>
        <taxon>Bacilli</taxon>
        <taxon>Bacillales</taxon>
        <taxon>Bacillaceae</taxon>
        <taxon>Calidifontibacillus/Schinkia group</taxon>
        <taxon>Schinkia</taxon>
    </lineage>
</organism>
<dbReference type="PROSITE" id="PS51257">
    <property type="entry name" value="PROKAR_LIPOPROTEIN"/>
    <property type="match status" value="1"/>
</dbReference>
<evidence type="ECO:0000313" key="3">
    <source>
        <dbReference type="EMBL" id="KEF39518.1"/>
    </source>
</evidence>
<name>A0A072NRJ9_SCHAZ</name>
<feature type="domain" description="GerMN" evidence="2">
    <location>
        <begin position="99"/>
        <end position="189"/>
    </location>
</feature>
<dbReference type="PATRIC" id="fig|1348973.3.peg.1260"/>
<dbReference type="RefSeq" id="WP_035194176.1">
    <property type="nucleotide sequence ID" value="NZ_JJRY01000003.1"/>
</dbReference>
<sequence length="359" mass="38966">MFKIKKSGLLASILAFSTVLTGCAMGGEQAVRQTEKTTPQEVTYVDEEAINQETSTEEVDKGAQGVVAEGTVQRELYLLDKNGLVVPQTVTLPKNIEVAKQALEYLVDGGPITEMLPNGFRAVLPAGTMINGINLKDGTIVVDFSKEFENYNAEDELKILQAITYTLTQFENINKVKIQINGYDQTNMPVNGTPINEGTSRANGINFDNGDVVDVVNSKAVTLYFLGQNGDNTYYVPVTRRINKNENNSYAAAVKELIKGPNAASGLYTELHDDIALLEEPTYKNGVVTLNFNEGILSSLQGTALSQNILNELVFSLTEQQGVESVAIKVKGEEKLINESGKEISAPVSRPKSVNTGSF</sequence>
<feature type="chain" id="PRO_5039002871" evidence="1">
    <location>
        <begin position="27"/>
        <end position="359"/>
    </location>
</feature>
<dbReference type="InterPro" id="IPR019606">
    <property type="entry name" value="GerMN"/>
</dbReference>
<dbReference type="OrthoDB" id="1715058at2"/>
<dbReference type="EMBL" id="JJRY01000003">
    <property type="protein sequence ID" value="KEF39518.1"/>
    <property type="molecule type" value="Genomic_DNA"/>
</dbReference>
<evidence type="ECO:0000259" key="2">
    <source>
        <dbReference type="SMART" id="SM00909"/>
    </source>
</evidence>
<accession>A0A072NRJ9</accession>
<proteinExistence type="predicted"/>